<evidence type="ECO:0000313" key="2">
    <source>
        <dbReference type="EMBL" id="CAE6471301.1"/>
    </source>
</evidence>
<accession>A0A8H3C3X2</accession>
<feature type="region of interest" description="Disordered" evidence="1">
    <location>
        <begin position="72"/>
        <end position="105"/>
    </location>
</feature>
<reference evidence="2" key="1">
    <citation type="submission" date="2021-01" db="EMBL/GenBank/DDBJ databases">
        <authorList>
            <person name="Kaushik A."/>
        </authorList>
    </citation>
    <scope>NUCLEOTIDE SEQUENCE</scope>
    <source>
        <strain evidence="2">AG1-1A</strain>
    </source>
</reference>
<sequence>MYSNCHVGLRHCTTVVAQCSRIQPRPPIVNLVANMQRDIIYLHYLLPTQARKYSTSPSPHDSSVLGLFVRTQGRSSTKSESKPLSIKQARSKRAPEGGALPIPNKPTVRTAAQKITKFQEKLLKIQSSMDDQVEALDSAAKLLNVEKDRLHPLVHCKYILQLDTISSLQALLQAISDNTPKGQERTTYEHNTAIWLESRILAVQLWVVKRLLIQIQLFETENRALHIQIQDSLSGIVIRMQDLSKEVAALRDNFHRVRPGRTEESLQEEWAKNFFVDGAKNVNSGDVGLESTIQPPQLAAPHKVGSGEPTPHSVLLENLSIVAAYSRQESVIWKIERFLSRVENVYYRVSRAITYLERLAQDLQVTEDRSHPVVSCKYILQLNSFASLDMVLRILRKRTPKNRVELQWEMGQALWLDSRLPEVQLEVVKMRLWAFHLTVKGQALTPQQKNLIRSTRGRIKIAHSLLRDSREEFSSYGPQGGFEIEGSTLGEERRDREKIVRTEKV</sequence>
<comment type="caution">
    <text evidence="2">The sequence shown here is derived from an EMBL/GenBank/DDBJ whole genome shotgun (WGS) entry which is preliminary data.</text>
</comment>
<protein>
    <submittedName>
        <fullName evidence="2">Uncharacterized protein</fullName>
    </submittedName>
</protein>
<evidence type="ECO:0000313" key="3">
    <source>
        <dbReference type="Proteomes" id="UP000663840"/>
    </source>
</evidence>
<dbReference type="Proteomes" id="UP000663840">
    <property type="component" value="Unassembled WGS sequence"/>
</dbReference>
<organism evidence="2 3">
    <name type="scientific">Rhizoctonia solani</name>
    <dbReference type="NCBI Taxonomy" id="456999"/>
    <lineage>
        <taxon>Eukaryota</taxon>
        <taxon>Fungi</taxon>
        <taxon>Dikarya</taxon>
        <taxon>Basidiomycota</taxon>
        <taxon>Agaricomycotina</taxon>
        <taxon>Agaricomycetes</taxon>
        <taxon>Cantharellales</taxon>
        <taxon>Ceratobasidiaceae</taxon>
        <taxon>Rhizoctonia</taxon>
    </lineage>
</organism>
<proteinExistence type="predicted"/>
<evidence type="ECO:0000256" key="1">
    <source>
        <dbReference type="SAM" id="MobiDB-lite"/>
    </source>
</evidence>
<name>A0A8H3C3X2_9AGAM</name>
<gene>
    <name evidence="2" type="ORF">RDB_LOCUS116579</name>
</gene>
<dbReference type="EMBL" id="CAJMWR010003832">
    <property type="protein sequence ID" value="CAE6471301.1"/>
    <property type="molecule type" value="Genomic_DNA"/>
</dbReference>
<dbReference type="AlphaFoldDB" id="A0A8H3C3X2"/>